<keyword evidence="1" id="KW-0808">Transferase</keyword>
<organism evidence="3 4">
    <name type="scientific">Flavobacterium nakdongensis</name>
    <dbReference type="NCBI Taxonomy" id="3073563"/>
    <lineage>
        <taxon>Bacteria</taxon>
        <taxon>Pseudomonadati</taxon>
        <taxon>Bacteroidota</taxon>
        <taxon>Flavobacteriia</taxon>
        <taxon>Flavobacteriales</taxon>
        <taxon>Flavobacteriaceae</taxon>
        <taxon>Flavobacterium</taxon>
    </lineage>
</organism>
<dbReference type="InterPro" id="IPR050769">
    <property type="entry name" value="NAT_camello-type"/>
</dbReference>
<dbReference type="PANTHER" id="PTHR13947">
    <property type="entry name" value="GNAT FAMILY N-ACETYLTRANSFERASE"/>
    <property type="match status" value="1"/>
</dbReference>
<dbReference type="SUPFAM" id="SSF55729">
    <property type="entry name" value="Acyl-CoA N-acyltransferases (Nat)"/>
    <property type="match status" value="1"/>
</dbReference>
<feature type="domain" description="N-acetyltransferase" evidence="2">
    <location>
        <begin position="3"/>
        <end position="160"/>
    </location>
</feature>
<dbReference type="Pfam" id="PF00583">
    <property type="entry name" value="Acetyltransf_1"/>
    <property type="match status" value="1"/>
</dbReference>
<keyword evidence="4" id="KW-1185">Reference proteome</keyword>
<protein>
    <submittedName>
        <fullName evidence="3">GNAT family N-acetyltransferase</fullName>
    </submittedName>
</protein>
<evidence type="ECO:0000259" key="2">
    <source>
        <dbReference type="PROSITE" id="PS51186"/>
    </source>
</evidence>
<name>A0ABY9R9Q6_9FLAO</name>
<gene>
    <name evidence="3" type="ORF">RF683_07530</name>
</gene>
<evidence type="ECO:0000256" key="1">
    <source>
        <dbReference type="ARBA" id="ARBA00022679"/>
    </source>
</evidence>
<reference evidence="3" key="1">
    <citation type="submission" date="2023-09" db="EMBL/GenBank/DDBJ databases">
        <title>Flavobacterium sp. 20NA77.7 isolated from freshwater.</title>
        <authorList>
            <person name="Le V."/>
            <person name="Ko S.-R."/>
            <person name="Ahn C.-Y."/>
            <person name="Oh H.-M."/>
        </authorList>
    </citation>
    <scope>NUCLEOTIDE SEQUENCE</scope>
    <source>
        <strain evidence="3">20NA77.7</strain>
    </source>
</reference>
<accession>A0ABY9R9Q6</accession>
<sequence>MNYQIRKIRLSDNPFIAKVIRNVFHELDAPKEGTAYADPILDSLFEVYQTSQTVYFVVEVDGEICGGAGIGMLDTNDPTVCELQKMYFAPEIRGKGIAYELIQLCLRFAKQAGYTYCYIETLPFMKAAQQLYSKSGFDYIDKPLGATGHTSCDVFMLKKL</sequence>
<dbReference type="EMBL" id="CP133721">
    <property type="protein sequence ID" value="WMW77340.1"/>
    <property type="molecule type" value="Genomic_DNA"/>
</dbReference>
<dbReference type="Proteomes" id="UP001180481">
    <property type="component" value="Chromosome"/>
</dbReference>
<proteinExistence type="predicted"/>
<dbReference type="PROSITE" id="PS51186">
    <property type="entry name" value="GNAT"/>
    <property type="match status" value="1"/>
</dbReference>
<dbReference type="RefSeq" id="WP_309531716.1">
    <property type="nucleotide sequence ID" value="NZ_CP133721.1"/>
</dbReference>
<evidence type="ECO:0000313" key="4">
    <source>
        <dbReference type="Proteomes" id="UP001180481"/>
    </source>
</evidence>
<evidence type="ECO:0000313" key="3">
    <source>
        <dbReference type="EMBL" id="WMW77340.1"/>
    </source>
</evidence>
<dbReference type="Gene3D" id="3.40.630.30">
    <property type="match status" value="1"/>
</dbReference>
<dbReference type="InterPro" id="IPR016181">
    <property type="entry name" value="Acyl_CoA_acyltransferase"/>
</dbReference>
<dbReference type="CDD" id="cd04301">
    <property type="entry name" value="NAT_SF"/>
    <property type="match status" value="1"/>
</dbReference>
<dbReference type="PANTHER" id="PTHR13947:SF37">
    <property type="entry name" value="LD18367P"/>
    <property type="match status" value="1"/>
</dbReference>
<dbReference type="InterPro" id="IPR000182">
    <property type="entry name" value="GNAT_dom"/>
</dbReference>